<feature type="chain" id="PRO_5032516415" description="Secreted protein" evidence="1">
    <location>
        <begin position="25"/>
        <end position="285"/>
    </location>
</feature>
<keyword evidence="3" id="KW-1185">Reference proteome</keyword>
<organism evidence="2 3">
    <name type="scientific">Colocasia esculenta</name>
    <name type="common">Wild taro</name>
    <name type="synonym">Arum esculentum</name>
    <dbReference type="NCBI Taxonomy" id="4460"/>
    <lineage>
        <taxon>Eukaryota</taxon>
        <taxon>Viridiplantae</taxon>
        <taxon>Streptophyta</taxon>
        <taxon>Embryophyta</taxon>
        <taxon>Tracheophyta</taxon>
        <taxon>Spermatophyta</taxon>
        <taxon>Magnoliopsida</taxon>
        <taxon>Liliopsida</taxon>
        <taxon>Araceae</taxon>
        <taxon>Aroideae</taxon>
        <taxon>Colocasieae</taxon>
        <taxon>Colocasia</taxon>
    </lineage>
</organism>
<gene>
    <name evidence="2" type="ORF">Taro_009907</name>
</gene>
<evidence type="ECO:0000313" key="2">
    <source>
        <dbReference type="EMBL" id="MQL77496.1"/>
    </source>
</evidence>
<name>A0A843U5D8_COLES</name>
<comment type="caution">
    <text evidence="2">The sequence shown here is derived from an EMBL/GenBank/DDBJ whole genome shotgun (WGS) entry which is preliminary data.</text>
</comment>
<evidence type="ECO:0000313" key="3">
    <source>
        <dbReference type="Proteomes" id="UP000652761"/>
    </source>
</evidence>
<keyword evidence="1" id="KW-0732">Signal</keyword>
<reference evidence="2" key="1">
    <citation type="submission" date="2017-07" db="EMBL/GenBank/DDBJ databases">
        <title>Taro Niue Genome Assembly and Annotation.</title>
        <authorList>
            <person name="Atibalentja N."/>
            <person name="Keating K."/>
            <person name="Fields C.J."/>
        </authorList>
    </citation>
    <scope>NUCLEOTIDE SEQUENCE</scope>
    <source>
        <strain evidence="2">Niue_2</strain>
        <tissue evidence="2">Leaf</tissue>
    </source>
</reference>
<protein>
    <recommendedName>
        <fullName evidence="4">Secreted protein</fullName>
    </recommendedName>
</protein>
<dbReference type="Proteomes" id="UP000652761">
    <property type="component" value="Unassembled WGS sequence"/>
</dbReference>
<dbReference type="AlphaFoldDB" id="A0A843U5D8"/>
<feature type="signal peptide" evidence="1">
    <location>
        <begin position="1"/>
        <end position="24"/>
    </location>
</feature>
<evidence type="ECO:0008006" key="4">
    <source>
        <dbReference type="Google" id="ProtNLM"/>
    </source>
</evidence>
<evidence type="ECO:0000256" key="1">
    <source>
        <dbReference type="SAM" id="SignalP"/>
    </source>
</evidence>
<proteinExistence type="predicted"/>
<accession>A0A843U5D8</accession>
<dbReference type="EMBL" id="NMUH01000352">
    <property type="protein sequence ID" value="MQL77496.1"/>
    <property type="molecule type" value="Genomic_DNA"/>
</dbReference>
<sequence length="285" mass="32018">MGVAFMEPLFWVVVCMRAACRTWGGLADVRSGKATTSYVAFRSRRWGTSRSQPSCVFKQVWLNRAFASSARPGEELCSGFWAISRSEGVFDMFTPRGRCVERGKRRVGLVLCRGFVGVIRRGVPRLGFQPVKATDPPVTFRMRQVDPSSSACSWLGVMDTSRCTGPQLVLFPVPHFRELGPESLKVPGMGLQQCGLQEWCWLVSTVCWLVLVERQFDLSSVAVGLRGSSVWFVRVDCWCREPVFVARGSFPTELVTREAHPYSFQVRESRRLLALLLVPSRIVAE</sequence>